<accession>A0A8T2MTZ6</accession>
<sequence>MSSTLKDIRSKAFDKQLTPTICLRIWRIVGVLFPVGELSWVEGVATDQRCNLDACASDSGTGGGTELRW</sequence>
<keyword evidence="2" id="KW-1185">Reference proteome</keyword>
<comment type="caution">
    <text evidence="1">The sequence shown here is derived from an EMBL/GenBank/DDBJ whole genome shotgun (WGS) entry which is preliminary data.</text>
</comment>
<protein>
    <submittedName>
        <fullName evidence="1">Uncharacterized protein</fullName>
    </submittedName>
</protein>
<dbReference type="AlphaFoldDB" id="A0A8T2MTZ6"/>
<reference evidence="1" key="1">
    <citation type="thesis" date="2021" institute="BYU ScholarsArchive" country="Provo, UT, USA">
        <title>Applications of and Algorithms for Genome Assembly and Genomic Analyses with an Emphasis on Marine Teleosts.</title>
        <authorList>
            <person name="Pickett B.D."/>
        </authorList>
    </citation>
    <scope>NUCLEOTIDE SEQUENCE</scope>
    <source>
        <strain evidence="1">HI-2016</strain>
    </source>
</reference>
<gene>
    <name evidence="1" type="ORF">JZ751_016898</name>
</gene>
<evidence type="ECO:0000313" key="2">
    <source>
        <dbReference type="Proteomes" id="UP000824540"/>
    </source>
</evidence>
<dbReference type="EMBL" id="JAFBMS010000282">
    <property type="protein sequence ID" value="KAG9331839.1"/>
    <property type="molecule type" value="Genomic_DNA"/>
</dbReference>
<organism evidence="1 2">
    <name type="scientific">Albula glossodonta</name>
    <name type="common">roundjaw bonefish</name>
    <dbReference type="NCBI Taxonomy" id="121402"/>
    <lineage>
        <taxon>Eukaryota</taxon>
        <taxon>Metazoa</taxon>
        <taxon>Chordata</taxon>
        <taxon>Craniata</taxon>
        <taxon>Vertebrata</taxon>
        <taxon>Euteleostomi</taxon>
        <taxon>Actinopterygii</taxon>
        <taxon>Neopterygii</taxon>
        <taxon>Teleostei</taxon>
        <taxon>Albuliformes</taxon>
        <taxon>Albulidae</taxon>
        <taxon>Albula</taxon>
    </lineage>
</organism>
<name>A0A8T2MTZ6_9TELE</name>
<evidence type="ECO:0000313" key="1">
    <source>
        <dbReference type="EMBL" id="KAG9331839.1"/>
    </source>
</evidence>
<dbReference type="Proteomes" id="UP000824540">
    <property type="component" value="Unassembled WGS sequence"/>
</dbReference>
<proteinExistence type="predicted"/>